<sequence length="192" mass="21493">MAGSEIPDITVVYYFEHGGEKYRATHNWNFQQEVMDQAYTDNEKAFAYGIAQHLVSDAIAHQIVVPQTIKDTNIPNWLIHPLVEQKYDSELKAKYPYLYEKSKHMFDAIIYGPYGDRYVQMVEDALGENCQINVKDHVIKLAAALGNFYNPVNGSFTPSGVGIFGLYPFISGIADAVSPFTSITGVQKMDAA</sequence>
<evidence type="ECO:0000259" key="1">
    <source>
        <dbReference type="Pfam" id="PF00882"/>
    </source>
</evidence>
<reference evidence="2" key="1">
    <citation type="journal article" date="2014" name="Front. Microbiol.">
        <title>High frequency of phylogenetically diverse reductive dehalogenase-homologous genes in deep subseafloor sedimentary metagenomes.</title>
        <authorList>
            <person name="Kawai M."/>
            <person name="Futagami T."/>
            <person name="Toyoda A."/>
            <person name="Takaki Y."/>
            <person name="Nishi S."/>
            <person name="Hori S."/>
            <person name="Arai W."/>
            <person name="Tsubouchi T."/>
            <person name="Morono Y."/>
            <person name="Uchiyama I."/>
            <person name="Ito T."/>
            <person name="Fujiyama A."/>
            <person name="Inagaki F."/>
            <person name="Takami H."/>
        </authorList>
    </citation>
    <scope>NUCLEOTIDE SEQUENCE</scope>
    <source>
        <strain evidence="2">Expedition CK06-06</strain>
    </source>
</reference>
<proteinExistence type="predicted"/>
<feature type="non-terminal residue" evidence="2">
    <location>
        <position position="192"/>
    </location>
</feature>
<accession>X1NXT3</accession>
<gene>
    <name evidence="2" type="ORF">S06H3_43862</name>
</gene>
<protein>
    <recommendedName>
        <fullName evidence="1">Phospholipase C/D domain-containing protein</fullName>
    </recommendedName>
</protein>
<feature type="domain" description="Phospholipase C/D" evidence="1">
    <location>
        <begin position="2"/>
        <end position="103"/>
    </location>
</feature>
<dbReference type="AlphaFoldDB" id="X1NXT3"/>
<dbReference type="EMBL" id="BARV01027236">
    <property type="protein sequence ID" value="GAI35011.1"/>
    <property type="molecule type" value="Genomic_DNA"/>
</dbReference>
<evidence type="ECO:0000313" key="2">
    <source>
        <dbReference type="EMBL" id="GAI35011.1"/>
    </source>
</evidence>
<name>X1NXT3_9ZZZZ</name>
<organism evidence="2">
    <name type="scientific">marine sediment metagenome</name>
    <dbReference type="NCBI Taxonomy" id="412755"/>
    <lineage>
        <taxon>unclassified sequences</taxon>
        <taxon>metagenomes</taxon>
        <taxon>ecological metagenomes</taxon>
    </lineage>
</organism>
<dbReference type="Pfam" id="PF00882">
    <property type="entry name" value="Zn_dep_PLPC"/>
    <property type="match status" value="1"/>
</dbReference>
<dbReference type="InterPro" id="IPR029002">
    <property type="entry name" value="PLPC/GPLD1"/>
</dbReference>
<comment type="caution">
    <text evidence="2">The sequence shown here is derived from an EMBL/GenBank/DDBJ whole genome shotgun (WGS) entry which is preliminary data.</text>
</comment>